<evidence type="ECO:0000313" key="6">
    <source>
        <dbReference type="Proteomes" id="UP000242662"/>
    </source>
</evidence>
<keyword evidence="6" id="KW-1185">Reference proteome</keyword>
<dbReference type="InterPro" id="IPR036388">
    <property type="entry name" value="WH-like_DNA-bd_sf"/>
</dbReference>
<keyword evidence="3" id="KW-0804">Transcription</keyword>
<dbReference type="PROSITE" id="PS50956">
    <property type="entry name" value="HTH_ASNC_2"/>
    <property type="match status" value="1"/>
</dbReference>
<dbReference type="EMBL" id="FMYM01000001">
    <property type="protein sequence ID" value="SDB83583.1"/>
    <property type="molecule type" value="Genomic_DNA"/>
</dbReference>
<dbReference type="SMART" id="SM00344">
    <property type="entry name" value="HTH_ASNC"/>
    <property type="match status" value="1"/>
</dbReference>
<evidence type="ECO:0000256" key="3">
    <source>
        <dbReference type="ARBA" id="ARBA00023163"/>
    </source>
</evidence>
<dbReference type="PANTHER" id="PTHR30154">
    <property type="entry name" value="LEUCINE-RESPONSIVE REGULATORY PROTEIN"/>
    <property type="match status" value="1"/>
</dbReference>
<evidence type="ECO:0000259" key="4">
    <source>
        <dbReference type="PROSITE" id="PS50956"/>
    </source>
</evidence>
<dbReference type="GO" id="GO:0043565">
    <property type="term" value="F:sequence-specific DNA binding"/>
    <property type="evidence" value="ECO:0007669"/>
    <property type="project" value="InterPro"/>
</dbReference>
<dbReference type="InterPro" id="IPR011991">
    <property type="entry name" value="ArsR-like_HTH"/>
</dbReference>
<evidence type="ECO:0000256" key="1">
    <source>
        <dbReference type="ARBA" id="ARBA00023015"/>
    </source>
</evidence>
<dbReference type="SUPFAM" id="SSF46785">
    <property type="entry name" value="Winged helix' DNA-binding domain"/>
    <property type="match status" value="1"/>
</dbReference>
<dbReference type="InterPro" id="IPR036390">
    <property type="entry name" value="WH_DNA-bd_sf"/>
</dbReference>
<dbReference type="PANTHER" id="PTHR30154:SF53">
    <property type="entry name" value="HTH-TYPE TRANSCRIPTIONAL REGULATOR LRPC"/>
    <property type="match status" value="1"/>
</dbReference>
<keyword evidence="1" id="KW-0805">Transcription regulation</keyword>
<sequence>MDKMDREILRLLQEDGRMTVSDLSKALSLSRPSMSERLHRLRERGVIEKFSAQVSLDKIGKAMLVVIQVGGLKVSLQAFEEVIQTEEAVIECHRVTGEVSYFLKAAVANVHELRELIDRLVPFGTINTSTVLHSPVRERMLLPEV</sequence>
<keyword evidence="2" id="KW-0238">DNA-binding</keyword>
<dbReference type="STRING" id="1464122.SAMN05421737_101298"/>
<dbReference type="Pfam" id="PF13412">
    <property type="entry name" value="HTH_24"/>
    <property type="match status" value="1"/>
</dbReference>
<dbReference type="Gene3D" id="1.10.10.10">
    <property type="entry name" value="Winged helix-like DNA-binding domain superfamily/Winged helix DNA-binding domain"/>
    <property type="match status" value="1"/>
</dbReference>
<reference evidence="6" key="1">
    <citation type="submission" date="2016-09" db="EMBL/GenBank/DDBJ databases">
        <authorList>
            <person name="Varghese N."/>
            <person name="Submissions S."/>
        </authorList>
    </citation>
    <scope>NUCLEOTIDE SEQUENCE [LARGE SCALE GENOMIC DNA]</scope>
    <source>
        <strain evidence="6">25nlg</strain>
    </source>
</reference>
<dbReference type="OrthoDB" id="34294at2"/>
<dbReference type="PRINTS" id="PR00033">
    <property type="entry name" value="HTHASNC"/>
</dbReference>
<evidence type="ECO:0000313" key="5">
    <source>
        <dbReference type="EMBL" id="SDB83583.1"/>
    </source>
</evidence>
<dbReference type="InterPro" id="IPR019888">
    <property type="entry name" value="Tscrpt_reg_AsnC-like"/>
</dbReference>
<evidence type="ECO:0000256" key="2">
    <source>
        <dbReference type="ARBA" id="ARBA00023125"/>
    </source>
</evidence>
<dbReference type="RefSeq" id="WP_090774515.1">
    <property type="nucleotide sequence ID" value="NZ_FMYM01000001.1"/>
</dbReference>
<feature type="domain" description="HTH asnC-type" evidence="4">
    <location>
        <begin position="1"/>
        <end position="62"/>
    </location>
</feature>
<accession>A0A1G6GNZ7</accession>
<dbReference type="AlphaFoldDB" id="A0A1G6GNZ7"/>
<dbReference type="SUPFAM" id="SSF54909">
    <property type="entry name" value="Dimeric alpha+beta barrel"/>
    <property type="match status" value="1"/>
</dbReference>
<dbReference type="Proteomes" id="UP000242662">
    <property type="component" value="Unassembled WGS sequence"/>
</dbReference>
<dbReference type="Gene3D" id="3.30.70.920">
    <property type="match status" value="1"/>
</dbReference>
<dbReference type="Pfam" id="PF01037">
    <property type="entry name" value="AsnC_trans_reg"/>
    <property type="match status" value="1"/>
</dbReference>
<name>A0A1G6GNZ7_9BACI</name>
<dbReference type="InterPro" id="IPR011008">
    <property type="entry name" value="Dimeric_a/b-barrel"/>
</dbReference>
<protein>
    <submittedName>
        <fullName evidence="5">Lrp/AsnC family transcriptional regulator, leucine-responsive regulatory protein</fullName>
    </submittedName>
</protein>
<gene>
    <name evidence="5" type="ORF">SAMN05421737_101298</name>
</gene>
<proteinExistence type="predicted"/>
<organism evidence="5 6">
    <name type="scientific">Shouchella lonarensis</name>
    <dbReference type="NCBI Taxonomy" id="1464122"/>
    <lineage>
        <taxon>Bacteria</taxon>
        <taxon>Bacillati</taxon>
        <taxon>Bacillota</taxon>
        <taxon>Bacilli</taxon>
        <taxon>Bacillales</taxon>
        <taxon>Bacillaceae</taxon>
        <taxon>Shouchella</taxon>
    </lineage>
</organism>
<dbReference type="CDD" id="cd00090">
    <property type="entry name" value="HTH_ARSR"/>
    <property type="match status" value="1"/>
</dbReference>
<dbReference type="GO" id="GO:0005829">
    <property type="term" value="C:cytosol"/>
    <property type="evidence" value="ECO:0007669"/>
    <property type="project" value="TreeGrafter"/>
</dbReference>
<dbReference type="InterPro" id="IPR000485">
    <property type="entry name" value="AsnC-type_HTH_dom"/>
</dbReference>
<dbReference type="InterPro" id="IPR019887">
    <property type="entry name" value="Tscrpt_reg_AsnC/Lrp_C"/>
</dbReference>
<dbReference type="GO" id="GO:0043200">
    <property type="term" value="P:response to amino acid"/>
    <property type="evidence" value="ECO:0007669"/>
    <property type="project" value="TreeGrafter"/>
</dbReference>